<feature type="transmembrane region" description="Helical" evidence="1">
    <location>
        <begin position="150"/>
        <end position="172"/>
    </location>
</feature>
<keyword evidence="1" id="KW-1133">Transmembrane helix</keyword>
<accession>A0ABC8S3D5</accession>
<proteinExistence type="predicted"/>
<dbReference type="Proteomes" id="UP001642360">
    <property type="component" value="Unassembled WGS sequence"/>
</dbReference>
<comment type="caution">
    <text evidence="2">The sequence shown here is derived from an EMBL/GenBank/DDBJ whole genome shotgun (WGS) entry which is preliminary data.</text>
</comment>
<organism evidence="2 3">
    <name type="scientific">Ilex paraguariensis</name>
    <name type="common">yerba mate</name>
    <dbReference type="NCBI Taxonomy" id="185542"/>
    <lineage>
        <taxon>Eukaryota</taxon>
        <taxon>Viridiplantae</taxon>
        <taxon>Streptophyta</taxon>
        <taxon>Embryophyta</taxon>
        <taxon>Tracheophyta</taxon>
        <taxon>Spermatophyta</taxon>
        <taxon>Magnoliopsida</taxon>
        <taxon>eudicotyledons</taxon>
        <taxon>Gunneridae</taxon>
        <taxon>Pentapetalae</taxon>
        <taxon>asterids</taxon>
        <taxon>campanulids</taxon>
        <taxon>Aquifoliales</taxon>
        <taxon>Aquifoliaceae</taxon>
        <taxon>Ilex</taxon>
    </lineage>
</organism>
<feature type="transmembrane region" description="Helical" evidence="1">
    <location>
        <begin position="58"/>
        <end position="77"/>
    </location>
</feature>
<keyword evidence="3" id="KW-1185">Reference proteome</keyword>
<evidence type="ECO:0000313" key="3">
    <source>
        <dbReference type="Proteomes" id="UP001642360"/>
    </source>
</evidence>
<name>A0ABC8S3D5_9AQUA</name>
<dbReference type="AlphaFoldDB" id="A0ABC8S3D5"/>
<sequence length="187" mass="20863">MGEDGFEFGDFSVWLHGGMMVDEMTPISLRTYFVALLWSSSEGDCLRESLLRILAIQMSIYGGQMVWASGFFCWVFVVEGMDVILGVRFRGFCDEGEKKEVSIRSNSIMVSAKDREPRVCTSIGSTVIGEVNRVKLSSVDASTLTCWRMWLGRVFILFAVSHAPMVVVFDLFSGNGVSSRVQGEARR</sequence>
<evidence type="ECO:0000256" key="1">
    <source>
        <dbReference type="SAM" id="Phobius"/>
    </source>
</evidence>
<evidence type="ECO:0000313" key="2">
    <source>
        <dbReference type="EMBL" id="CAK9150761.1"/>
    </source>
</evidence>
<dbReference type="EMBL" id="CAUOFW020002058">
    <property type="protein sequence ID" value="CAK9150761.1"/>
    <property type="molecule type" value="Genomic_DNA"/>
</dbReference>
<protein>
    <recommendedName>
        <fullName evidence="4">Transmembrane protein</fullName>
    </recommendedName>
</protein>
<keyword evidence="1" id="KW-0472">Membrane</keyword>
<reference evidence="2 3" key="1">
    <citation type="submission" date="2024-02" db="EMBL/GenBank/DDBJ databases">
        <authorList>
            <person name="Vignale AGUSTIN F."/>
            <person name="Sosa J E."/>
            <person name="Modenutti C."/>
        </authorList>
    </citation>
    <scope>NUCLEOTIDE SEQUENCE [LARGE SCALE GENOMIC DNA]</scope>
</reference>
<gene>
    <name evidence="2" type="ORF">ILEXP_LOCUS18914</name>
</gene>
<keyword evidence="1" id="KW-0812">Transmembrane</keyword>
<evidence type="ECO:0008006" key="4">
    <source>
        <dbReference type="Google" id="ProtNLM"/>
    </source>
</evidence>